<dbReference type="EMBL" id="LT906464">
    <property type="protein sequence ID" value="SNW00189.1"/>
    <property type="molecule type" value="Genomic_DNA"/>
</dbReference>
<gene>
    <name evidence="1" type="ORF">GCM10007183_05600</name>
    <name evidence="2" type="ORF">SAMEA4412661_00397</name>
</gene>
<dbReference type="PANTHER" id="PTHR34822:SF1">
    <property type="entry name" value="GRPB FAMILY PROTEIN"/>
    <property type="match status" value="1"/>
</dbReference>
<dbReference type="EMBL" id="BMCB01000003">
    <property type="protein sequence ID" value="GGA84326.1"/>
    <property type="molecule type" value="Genomic_DNA"/>
</dbReference>
<keyword evidence="4" id="KW-1185">Reference proteome</keyword>
<reference evidence="1" key="4">
    <citation type="submission" date="2024-05" db="EMBL/GenBank/DDBJ databases">
        <authorList>
            <person name="Sun Q."/>
            <person name="Sedlacek I."/>
        </authorList>
    </citation>
    <scope>NUCLEOTIDE SEQUENCE</scope>
    <source>
        <strain evidence="1">CCM 4175</strain>
    </source>
</reference>
<dbReference type="InterPro" id="IPR043519">
    <property type="entry name" value="NT_sf"/>
</dbReference>
<protein>
    <submittedName>
        <fullName evidence="2">Putative GrpB family protein</fullName>
    </submittedName>
</protein>
<dbReference type="KEGG" id="smus:C7J88_09115"/>
<dbReference type="Proteomes" id="UP000652995">
    <property type="component" value="Unassembled WGS sequence"/>
</dbReference>
<reference evidence="2 3" key="2">
    <citation type="submission" date="2017-06" db="EMBL/GenBank/DDBJ databases">
        <authorList>
            <consortium name="Pathogen Informatics"/>
        </authorList>
    </citation>
    <scope>NUCLEOTIDE SEQUENCE [LARGE SCALE GENOMIC DNA]</scope>
    <source>
        <strain evidence="2 3">NCTC13833</strain>
    </source>
</reference>
<dbReference type="Pfam" id="PF04229">
    <property type="entry name" value="GrpB"/>
    <property type="match status" value="1"/>
</dbReference>
<dbReference type="RefSeq" id="WP_095115568.1">
    <property type="nucleotide sequence ID" value="NZ_BMCB01000003.1"/>
</dbReference>
<reference evidence="4" key="3">
    <citation type="journal article" date="2019" name="Int. J. Syst. Evol. Microbiol.">
        <title>The Global Catalogue of Microorganisms (GCM) 10K type strain sequencing project: providing services to taxonomists for standard genome sequencing and annotation.</title>
        <authorList>
            <consortium name="The Broad Institute Genomics Platform"/>
            <consortium name="The Broad Institute Genome Sequencing Center for Infectious Disease"/>
            <person name="Wu L."/>
            <person name="Ma J."/>
        </authorList>
    </citation>
    <scope>NUCLEOTIDE SEQUENCE [LARGE SCALE GENOMIC DNA]</scope>
    <source>
        <strain evidence="4">CCM 4175</strain>
    </source>
</reference>
<evidence type="ECO:0000313" key="1">
    <source>
        <dbReference type="EMBL" id="GGA84326.1"/>
    </source>
</evidence>
<dbReference type="InterPro" id="IPR007344">
    <property type="entry name" value="GrpB/CoaE"/>
</dbReference>
<organism evidence="2 3">
    <name type="scientific">Staphylococcus muscae</name>
    <dbReference type="NCBI Taxonomy" id="1294"/>
    <lineage>
        <taxon>Bacteria</taxon>
        <taxon>Bacillati</taxon>
        <taxon>Bacillota</taxon>
        <taxon>Bacilli</taxon>
        <taxon>Bacillales</taxon>
        <taxon>Staphylococcaceae</taxon>
        <taxon>Staphylococcus</taxon>
    </lineage>
</organism>
<accession>A0A240BXH1</accession>
<reference evidence="1" key="1">
    <citation type="journal article" date="2014" name="Int. J. Syst. Evol. Microbiol.">
        <title>Complete genome of a new Firmicutes species belonging to the dominant human colonic microbiota ('Ruminococcus bicirculans') reveals two chromosomes and a selective capacity to utilize plant glucans.</title>
        <authorList>
            <consortium name="NISC Comparative Sequencing Program"/>
            <person name="Wegmann U."/>
            <person name="Louis P."/>
            <person name="Goesmann A."/>
            <person name="Henrissat B."/>
            <person name="Duncan S.H."/>
            <person name="Flint H.J."/>
        </authorList>
    </citation>
    <scope>NUCLEOTIDE SEQUENCE</scope>
    <source>
        <strain evidence="1">CCM 4175</strain>
    </source>
</reference>
<evidence type="ECO:0000313" key="4">
    <source>
        <dbReference type="Proteomes" id="UP000652995"/>
    </source>
</evidence>
<dbReference type="AlphaFoldDB" id="A0A240BXH1"/>
<dbReference type="OrthoDB" id="2403088at2"/>
<name>A0A240BXH1_9STAP</name>
<dbReference type="Proteomes" id="UP000243706">
    <property type="component" value="Chromosome 1"/>
</dbReference>
<dbReference type="Gene3D" id="3.30.460.10">
    <property type="entry name" value="Beta Polymerase, domain 2"/>
    <property type="match status" value="1"/>
</dbReference>
<proteinExistence type="predicted"/>
<dbReference type="SUPFAM" id="SSF81301">
    <property type="entry name" value="Nucleotidyltransferase"/>
    <property type="match status" value="1"/>
</dbReference>
<evidence type="ECO:0000313" key="2">
    <source>
        <dbReference type="EMBL" id="SNW00189.1"/>
    </source>
</evidence>
<evidence type="ECO:0000313" key="3">
    <source>
        <dbReference type="Proteomes" id="UP000243706"/>
    </source>
</evidence>
<dbReference type="PANTHER" id="PTHR34822">
    <property type="entry name" value="GRPB DOMAIN PROTEIN (AFU_ORTHOLOGUE AFUA_1G01530)"/>
    <property type="match status" value="1"/>
</dbReference>
<sequence>MYPYVQPFVTNLTKAEMAHQYESYRTLLFDLLDSPIKSTQHIGGTKHFNYPTEPILDILVGVDNLHDITSLDEKRLNYAGFYRLHHTYHKKVMMARFHNLTDLKQQVRLHIIQRNTPLFDEYIAIDQLLTESSEASAFFAEKKQALFSDSQKIRDYEEGKQSLFSQLRTML</sequence>